<keyword evidence="2" id="KW-0812">Transmembrane</keyword>
<evidence type="ECO:0000256" key="5">
    <source>
        <dbReference type="ARBA" id="ARBA00023136"/>
    </source>
</evidence>
<evidence type="ECO:0000256" key="3">
    <source>
        <dbReference type="ARBA" id="ARBA00022737"/>
    </source>
</evidence>
<dbReference type="SUPFAM" id="SSF49299">
    <property type="entry name" value="PKD domain"/>
    <property type="match status" value="3"/>
</dbReference>
<dbReference type="SUPFAM" id="SSF49478">
    <property type="entry name" value="Cna protein B-type domain"/>
    <property type="match status" value="1"/>
</dbReference>
<protein>
    <submittedName>
        <fullName evidence="8">PKD domain-containing protein</fullName>
    </submittedName>
</protein>
<dbReference type="GO" id="GO:0006816">
    <property type="term" value="P:calcium ion transport"/>
    <property type="evidence" value="ECO:0007669"/>
    <property type="project" value="TreeGrafter"/>
</dbReference>
<dbReference type="GO" id="GO:0005261">
    <property type="term" value="F:monoatomic cation channel activity"/>
    <property type="evidence" value="ECO:0007669"/>
    <property type="project" value="TreeGrafter"/>
</dbReference>
<keyword evidence="6" id="KW-0732">Signal</keyword>
<dbReference type="SMART" id="SM00089">
    <property type="entry name" value="PKD"/>
    <property type="match status" value="2"/>
</dbReference>
<feature type="chain" id="PRO_5024314358" evidence="6">
    <location>
        <begin position="22"/>
        <end position="610"/>
    </location>
</feature>
<dbReference type="InterPro" id="IPR035986">
    <property type="entry name" value="PKD_dom_sf"/>
</dbReference>
<keyword evidence="3" id="KW-0677">Repeat</keyword>
<dbReference type="Proteomes" id="UP000323632">
    <property type="component" value="Unassembled WGS sequence"/>
</dbReference>
<dbReference type="PANTHER" id="PTHR46730:SF1">
    <property type="entry name" value="PLAT DOMAIN-CONTAINING PROTEIN"/>
    <property type="match status" value="1"/>
</dbReference>
<dbReference type="Pfam" id="PF13620">
    <property type="entry name" value="CarboxypepD_reg"/>
    <property type="match status" value="1"/>
</dbReference>
<name>A0A5M6CDL6_9BACT</name>
<dbReference type="Gene3D" id="2.60.40.10">
    <property type="entry name" value="Immunoglobulins"/>
    <property type="match status" value="3"/>
</dbReference>
<sequence>MKKIFFLLLCFITAGTTALNAQTCNAAFGWQANPNGNNIWNVDFYNSSSSSSGSNTYSMCTINYGDGSAVQYFGTGSPSTSHNYANSGTYNVTVSIQTYDSSSSGNTIVCSDVETQVVTISGSACASTVATQNNGSGSYTFTATNPAGTSGMTYSWDFGDGNTGSGNPVTHTYSTGGNYTVTLTSTGGGCSYTNAQAVNYFSSTFNCSSATAGFTSTVNNSLVQFTNTSSGNQNVPGTMYQGSWDFGDGTTSTFNYPNTYTASPTHNYTSTGTYSVTLTYEWVDSSGNQVLCTKTATNSVTVTNLTNYIDGYIWGDTAYNNPGGFTSDVKVWLIVHDANANTLTAVDSVALLFTPFSGTHYQFDNVPAGDYLVKAAVQGQTAGTTGWLPTYHDASVYWTNANTINHTGNISTDRNINMQSGTVTSGPGFIGGNISAGAGKGTGTGVEGMLVYLRGNNNQLIALAFTNAEGDYSFSNIPTGTYSVYPEAINYATTPYNTINVTASQAHVSAIDFEQTNDEIKPKNTTGITKVSEKDGLKIYPNPAKNSFTIDNQNGLFNEVKIMNAVGQLIKEISLKNGINKVDVSEMNAGIYYLLISGNDSSRSMKLVKQ</sequence>
<dbReference type="GO" id="GO:0005886">
    <property type="term" value="C:plasma membrane"/>
    <property type="evidence" value="ECO:0007669"/>
    <property type="project" value="TreeGrafter"/>
</dbReference>
<evidence type="ECO:0000256" key="4">
    <source>
        <dbReference type="ARBA" id="ARBA00022989"/>
    </source>
</evidence>
<dbReference type="NCBIfam" id="TIGR04183">
    <property type="entry name" value="Por_Secre_tail"/>
    <property type="match status" value="1"/>
</dbReference>
<proteinExistence type="predicted"/>
<dbReference type="InterPro" id="IPR026444">
    <property type="entry name" value="Secre_tail"/>
</dbReference>
<organism evidence="8 9">
    <name type="scientific">Taibaiella lutea</name>
    <dbReference type="NCBI Taxonomy" id="2608001"/>
    <lineage>
        <taxon>Bacteria</taxon>
        <taxon>Pseudomonadati</taxon>
        <taxon>Bacteroidota</taxon>
        <taxon>Chitinophagia</taxon>
        <taxon>Chitinophagales</taxon>
        <taxon>Chitinophagaceae</taxon>
        <taxon>Taibaiella</taxon>
    </lineage>
</organism>
<dbReference type="AlphaFoldDB" id="A0A5M6CDL6"/>
<dbReference type="InterPro" id="IPR000601">
    <property type="entry name" value="PKD_dom"/>
</dbReference>
<accession>A0A5M6CDL6</accession>
<feature type="domain" description="PKD" evidence="7">
    <location>
        <begin position="63"/>
        <end position="96"/>
    </location>
</feature>
<feature type="domain" description="PKD" evidence="7">
    <location>
        <begin position="223"/>
        <end position="279"/>
    </location>
</feature>
<evidence type="ECO:0000256" key="2">
    <source>
        <dbReference type="ARBA" id="ARBA00022692"/>
    </source>
</evidence>
<comment type="subcellular location">
    <subcellularLocation>
        <location evidence="1">Membrane</location>
        <topology evidence="1">Multi-pass membrane protein</topology>
    </subcellularLocation>
</comment>
<dbReference type="PROSITE" id="PS50093">
    <property type="entry name" value="PKD"/>
    <property type="match status" value="3"/>
</dbReference>
<gene>
    <name evidence="8" type="ORF">F0919_11760</name>
</gene>
<dbReference type="Pfam" id="PF18911">
    <property type="entry name" value="PKD_4"/>
    <property type="match status" value="2"/>
</dbReference>
<dbReference type="RefSeq" id="WP_150032964.1">
    <property type="nucleotide sequence ID" value="NZ_VWSH01000003.1"/>
</dbReference>
<dbReference type="InterPro" id="IPR022409">
    <property type="entry name" value="PKD/Chitinase_dom"/>
</dbReference>
<keyword evidence="4" id="KW-1133">Transmembrane helix</keyword>
<evidence type="ECO:0000259" key="7">
    <source>
        <dbReference type="PROSITE" id="PS50093"/>
    </source>
</evidence>
<evidence type="ECO:0000313" key="9">
    <source>
        <dbReference type="Proteomes" id="UP000323632"/>
    </source>
</evidence>
<dbReference type="Pfam" id="PF18962">
    <property type="entry name" value="Por_Secre_tail"/>
    <property type="match status" value="1"/>
</dbReference>
<dbReference type="Gene3D" id="2.60.40.1120">
    <property type="entry name" value="Carboxypeptidase-like, regulatory domain"/>
    <property type="match status" value="1"/>
</dbReference>
<dbReference type="CDD" id="cd00146">
    <property type="entry name" value="PKD"/>
    <property type="match status" value="2"/>
</dbReference>
<evidence type="ECO:0000313" key="8">
    <source>
        <dbReference type="EMBL" id="KAA5533216.1"/>
    </source>
</evidence>
<comment type="caution">
    <text evidence="8">The sequence shown here is derived from an EMBL/GenBank/DDBJ whole genome shotgun (WGS) entry which is preliminary data.</text>
</comment>
<dbReference type="EMBL" id="VWSH01000003">
    <property type="protein sequence ID" value="KAA5533216.1"/>
    <property type="molecule type" value="Genomic_DNA"/>
</dbReference>
<dbReference type="PANTHER" id="PTHR46730">
    <property type="entry name" value="POLYCYSTIN-1"/>
    <property type="match status" value="1"/>
</dbReference>
<feature type="signal peptide" evidence="6">
    <location>
        <begin position="1"/>
        <end position="21"/>
    </location>
</feature>
<feature type="domain" description="PKD" evidence="7">
    <location>
        <begin position="147"/>
        <end position="186"/>
    </location>
</feature>
<evidence type="ECO:0000256" key="6">
    <source>
        <dbReference type="SAM" id="SignalP"/>
    </source>
</evidence>
<evidence type="ECO:0000256" key="1">
    <source>
        <dbReference type="ARBA" id="ARBA00004141"/>
    </source>
</evidence>
<keyword evidence="5" id="KW-0472">Membrane</keyword>
<reference evidence="8 9" key="1">
    <citation type="submission" date="2019-09" db="EMBL/GenBank/DDBJ databases">
        <title>Genome sequence and assembly of Taibaiella sp.</title>
        <authorList>
            <person name="Chhetri G."/>
        </authorList>
    </citation>
    <scope>NUCLEOTIDE SEQUENCE [LARGE SCALE GENOMIC DNA]</scope>
    <source>
        <strain evidence="8 9">KVB11</strain>
    </source>
</reference>
<keyword evidence="9" id="KW-1185">Reference proteome</keyword>
<dbReference type="InterPro" id="IPR013783">
    <property type="entry name" value="Ig-like_fold"/>
</dbReference>